<protein>
    <recommendedName>
        <fullName evidence="4">Polymer-forming protein</fullName>
    </recommendedName>
</protein>
<feature type="signal peptide" evidence="1">
    <location>
        <begin position="1"/>
        <end position="19"/>
    </location>
</feature>
<organism evidence="2 3">
    <name type="scientific">Microlunatus parietis</name>
    <dbReference type="NCBI Taxonomy" id="682979"/>
    <lineage>
        <taxon>Bacteria</taxon>
        <taxon>Bacillati</taxon>
        <taxon>Actinomycetota</taxon>
        <taxon>Actinomycetes</taxon>
        <taxon>Propionibacteriales</taxon>
        <taxon>Propionibacteriaceae</taxon>
        <taxon>Microlunatus</taxon>
    </lineage>
</organism>
<evidence type="ECO:0000313" key="2">
    <source>
        <dbReference type="EMBL" id="NYE72212.1"/>
    </source>
</evidence>
<proteinExistence type="predicted"/>
<feature type="chain" id="PRO_5031408735" description="Polymer-forming protein" evidence="1">
    <location>
        <begin position="20"/>
        <end position="312"/>
    </location>
</feature>
<evidence type="ECO:0008006" key="4">
    <source>
        <dbReference type="Google" id="ProtNLM"/>
    </source>
</evidence>
<keyword evidence="3" id="KW-1185">Reference proteome</keyword>
<evidence type="ECO:0000313" key="3">
    <source>
        <dbReference type="Proteomes" id="UP000569914"/>
    </source>
</evidence>
<gene>
    <name evidence="2" type="ORF">BKA15_003541</name>
</gene>
<accession>A0A7Y9LBX4</accession>
<reference evidence="2 3" key="1">
    <citation type="submission" date="2020-07" db="EMBL/GenBank/DDBJ databases">
        <title>Sequencing the genomes of 1000 actinobacteria strains.</title>
        <authorList>
            <person name="Klenk H.-P."/>
        </authorList>
    </citation>
    <scope>NUCLEOTIDE SEQUENCE [LARGE SCALE GENOMIC DNA]</scope>
    <source>
        <strain evidence="2 3">DSM 22083</strain>
    </source>
</reference>
<dbReference type="AlphaFoldDB" id="A0A7Y9LBX4"/>
<evidence type="ECO:0000256" key="1">
    <source>
        <dbReference type="SAM" id="SignalP"/>
    </source>
</evidence>
<keyword evidence="1" id="KW-0732">Signal</keyword>
<name>A0A7Y9LBX4_9ACTN</name>
<dbReference type="RefSeq" id="WP_179752863.1">
    <property type="nucleotide sequence ID" value="NZ_JACCBU010000001.1"/>
</dbReference>
<comment type="caution">
    <text evidence="2">The sequence shown here is derived from an EMBL/GenBank/DDBJ whole genome shotgun (WGS) entry which is preliminary data.</text>
</comment>
<sequence>MASLAGVALAGAVTTTASADLVTRCIGTGGAVTVPGDLVVPAGKSCVLEGTTVEGKVTVQAGADLVVTDGVFKGAVVVVEDGYLDAYNTTVAGKVTSRGGYGVTFGASTLSAGYAGQPPSDETIVPFVYFEDSKITKNVQSASGELYVGGSSVAGSVSGAGTVYADVIDSTLTGGLTVTGNVDGSVVCGSEIDGAASFDGNGTVQVGGGSLIDDCSDVNYFGGNVTIANNNGGVAVIGNIIRGNLGGEGNDPAPVGSDNRVRGALSGQFVDLQPPAMARRAAPEDRLVELKGKVAERKAAAVSEGQDAGKAF</sequence>
<dbReference type="EMBL" id="JACCBU010000001">
    <property type="protein sequence ID" value="NYE72212.1"/>
    <property type="molecule type" value="Genomic_DNA"/>
</dbReference>
<dbReference type="Proteomes" id="UP000569914">
    <property type="component" value="Unassembled WGS sequence"/>
</dbReference>